<gene>
    <name evidence="3" type="ORF">CF165_46195</name>
</gene>
<feature type="signal peptide" evidence="1">
    <location>
        <begin position="1"/>
        <end position="16"/>
    </location>
</feature>
<dbReference type="RefSeq" id="WP_093953954.1">
    <property type="nucleotide sequence ID" value="NZ_NMUL01000076.1"/>
</dbReference>
<reference evidence="4" key="1">
    <citation type="submission" date="2017-07" db="EMBL/GenBank/DDBJ databases">
        <title>Comparative genome mining reveals phylogenetic distribution patterns of secondary metabolites in Amycolatopsis.</title>
        <authorList>
            <person name="Adamek M."/>
            <person name="Alanjary M."/>
            <person name="Sales-Ortells H."/>
            <person name="Goodfellow M."/>
            <person name="Bull A.T."/>
            <person name="Kalinowski J."/>
            <person name="Ziemert N."/>
        </authorList>
    </citation>
    <scope>NUCLEOTIDE SEQUENCE [LARGE SCALE GENOMIC DNA]</scope>
    <source>
        <strain evidence="4">H5</strain>
    </source>
</reference>
<protein>
    <submittedName>
        <fullName evidence="3">Polysaccharide deacetylase family protein</fullName>
    </submittedName>
</protein>
<dbReference type="OrthoDB" id="9763050at2"/>
<keyword evidence="4" id="KW-1185">Reference proteome</keyword>
<accession>A0A229SL69</accession>
<keyword evidence="1" id="KW-0732">Signal</keyword>
<sequence>MKSALTLAALAAVAHAGPAATFLPGPRRVLLPRLAGIAADGEVALTFDDGPSAASTPHFLRLLDRHGVKATFFLLGTEVLQAPQLTRAIADAGHEIGVHGWDHRCLLRKSPWRTHRELLNTRALVESLTGIRPRWFRPPYGVFSAASVASARSLDLAPVLWSTWGFDWTKGCTPESVHRRVMRRLGRRGTILLHDSDVTTGNGAWRATLAAVPNILDDCRRQGLRVGRLADLTLPPTARHQPEAGIAPATARSVTAKKSRWSAVK</sequence>
<dbReference type="EMBL" id="NMUL01000076">
    <property type="protein sequence ID" value="OXM59705.1"/>
    <property type="molecule type" value="Genomic_DNA"/>
</dbReference>
<dbReference type="GO" id="GO:0005975">
    <property type="term" value="P:carbohydrate metabolic process"/>
    <property type="evidence" value="ECO:0007669"/>
    <property type="project" value="InterPro"/>
</dbReference>
<evidence type="ECO:0000313" key="3">
    <source>
        <dbReference type="EMBL" id="OXM59705.1"/>
    </source>
</evidence>
<evidence type="ECO:0000259" key="2">
    <source>
        <dbReference type="PROSITE" id="PS51677"/>
    </source>
</evidence>
<dbReference type="PROSITE" id="PS51677">
    <property type="entry name" value="NODB"/>
    <property type="match status" value="1"/>
</dbReference>
<dbReference type="Pfam" id="PF01522">
    <property type="entry name" value="Polysacc_deac_1"/>
    <property type="match status" value="1"/>
</dbReference>
<dbReference type="GO" id="GO:0016810">
    <property type="term" value="F:hydrolase activity, acting on carbon-nitrogen (but not peptide) bonds"/>
    <property type="evidence" value="ECO:0007669"/>
    <property type="project" value="InterPro"/>
</dbReference>
<name>A0A229SL69_9PSEU</name>
<dbReference type="SUPFAM" id="SSF88713">
    <property type="entry name" value="Glycoside hydrolase/deacetylase"/>
    <property type="match status" value="1"/>
</dbReference>
<dbReference type="Gene3D" id="3.20.20.370">
    <property type="entry name" value="Glycoside hydrolase/deacetylase"/>
    <property type="match status" value="1"/>
</dbReference>
<feature type="domain" description="NodB homology" evidence="2">
    <location>
        <begin position="41"/>
        <end position="227"/>
    </location>
</feature>
<dbReference type="InterPro" id="IPR002509">
    <property type="entry name" value="NODB_dom"/>
</dbReference>
<dbReference type="CDD" id="cd10959">
    <property type="entry name" value="CE4_NodB_like_3"/>
    <property type="match status" value="1"/>
</dbReference>
<dbReference type="PANTHER" id="PTHR10587:SF137">
    <property type="entry name" value="4-DEOXY-4-FORMAMIDO-L-ARABINOSE-PHOSPHOUNDECAPRENOL DEFORMYLASE ARND-RELATED"/>
    <property type="match status" value="1"/>
</dbReference>
<dbReference type="InterPro" id="IPR011330">
    <property type="entry name" value="Glyco_hydro/deAcase_b/a-brl"/>
</dbReference>
<organism evidence="3 4">
    <name type="scientific">Amycolatopsis vastitatis</name>
    <dbReference type="NCBI Taxonomy" id="1905142"/>
    <lineage>
        <taxon>Bacteria</taxon>
        <taxon>Bacillati</taxon>
        <taxon>Actinomycetota</taxon>
        <taxon>Actinomycetes</taxon>
        <taxon>Pseudonocardiales</taxon>
        <taxon>Pseudonocardiaceae</taxon>
        <taxon>Amycolatopsis</taxon>
    </lineage>
</organism>
<dbReference type="Proteomes" id="UP000215199">
    <property type="component" value="Unassembled WGS sequence"/>
</dbReference>
<dbReference type="PANTHER" id="PTHR10587">
    <property type="entry name" value="GLYCOSYL TRANSFERASE-RELATED"/>
    <property type="match status" value="1"/>
</dbReference>
<dbReference type="InterPro" id="IPR050248">
    <property type="entry name" value="Polysacc_deacetylase_ArnD"/>
</dbReference>
<evidence type="ECO:0000256" key="1">
    <source>
        <dbReference type="SAM" id="SignalP"/>
    </source>
</evidence>
<proteinExistence type="predicted"/>
<evidence type="ECO:0000313" key="4">
    <source>
        <dbReference type="Proteomes" id="UP000215199"/>
    </source>
</evidence>
<feature type="chain" id="PRO_5039253042" evidence="1">
    <location>
        <begin position="17"/>
        <end position="265"/>
    </location>
</feature>
<comment type="caution">
    <text evidence="3">The sequence shown here is derived from an EMBL/GenBank/DDBJ whole genome shotgun (WGS) entry which is preliminary data.</text>
</comment>
<dbReference type="AlphaFoldDB" id="A0A229SL69"/>